<dbReference type="SUPFAM" id="SSF56059">
    <property type="entry name" value="Glutathione synthetase ATP-binding domain-like"/>
    <property type="match status" value="1"/>
</dbReference>
<evidence type="ECO:0000256" key="3">
    <source>
        <dbReference type="ARBA" id="ARBA00022840"/>
    </source>
</evidence>
<dbReference type="EMBL" id="JAROCC010000006">
    <property type="protein sequence ID" value="MDN4607587.1"/>
    <property type="molecule type" value="Genomic_DNA"/>
</dbReference>
<dbReference type="Gene3D" id="3.30.470.20">
    <property type="entry name" value="ATP-grasp fold, B domain"/>
    <property type="match status" value="1"/>
</dbReference>
<dbReference type="InterPro" id="IPR041472">
    <property type="entry name" value="BL00235/CARNS1_N"/>
</dbReference>
<evidence type="ECO:0000256" key="1">
    <source>
        <dbReference type="ARBA" id="ARBA00022598"/>
    </source>
</evidence>
<name>A0ABT8JRE8_9BACL</name>
<accession>A0ABT8JRE8</accession>
<protein>
    <submittedName>
        <fullName evidence="6">ATP-grasp domain-containing protein</fullName>
    </submittedName>
</protein>
<gene>
    <name evidence="6" type="ORF">P5G49_08805</name>
</gene>
<evidence type="ECO:0000256" key="2">
    <source>
        <dbReference type="ARBA" id="ARBA00022741"/>
    </source>
</evidence>
<evidence type="ECO:0000313" key="7">
    <source>
        <dbReference type="Proteomes" id="UP001175097"/>
    </source>
</evidence>
<dbReference type="Pfam" id="PF18130">
    <property type="entry name" value="ATPgrasp_N"/>
    <property type="match status" value="1"/>
</dbReference>
<reference evidence="6" key="1">
    <citation type="submission" date="2023-03" db="EMBL/GenBank/DDBJ databases">
        <title>MT1 and MT2 Draft Genomes of Novel Species.</title>
        <authorList>
            <person name="Venkateswaran K."/>
        </authorList>
    </citation>
    <scope>NUCLEOTIDE SEQUENCE</scope>
    <source>
        <strain evidence="6">F6_3S_P_2</strain>
    </source>
</reference>
<dbReference type="Pfam" id="PF18603">
    <property type="entry name" value="LAL_C2"/>
    <property type="match status" value="1"/>
</dbReference>
<evidence type="ECO:0000259" key="5">
    <source>
        <dbReference type="PROSITE" id="PS50975"/>
    </source>
</evidence>
<organism evidence="6 7">
    <name type="scientific">Sporosarcina highlanderae</name>
    <dbReference type="NCBI Taxonomy" id="3035916"/>
    <lineage>
        <taxon>Bacteria</taxon>
        <taxon>Bacillati</taxon>
        <taxon>Bacillota</taxon>
        <taxon>Bacilli</taxon>
        <taxon>Bacillales</taxon>
        <taxon>Caryophanaceae</taxon>
        <taxon>Sporosarcina</taxon>
    </lineage>
</organism>
<sequence>METILFIGSSTSGSSMDAMEAADRLGYRTILMTNRKTFIRNHFLFVHQVIYMDTIDEENLQKQINKLLNTENKLQAIISFVDPFGSLAARLSNEFCSSSISSDALRIIEDKSATRKILRHHSASCEFEIINGNQLNQLSRKYPLVLKNPVSNGSKDVYFVESEEVFNITLKKLTTQNSVIIEEFIDGDQYVIEVIVYNGIPTLVAVIKQEIALEYTFIVTGYEVVIQMDETIYRDLRISIISILEEIGLQYGACHLEMRHSSRGWKLIEINPRISGGAMNRMINEAFGINLVQETIKLYLGEEPDLVRKNCQPVYTSFITINSYGVLLEIEGVEKAASSSGVVAIHVKPEIGTIVMPPISMAQRYGYAMAVGETSVEAKERAEYAVRSIKFYIELI</sequence>
<comment type="caution">
    <text evidence="6">The sequence shown here is derived from an EMBL/GenBank/DDBJ whole genome shotgun (WGS) entry which is preliminary data.</text>
</comment>
<dbReference type="Proteomes" id="UP001175097">
    <property type="component" value="Unassembled WGS sequence"/>
</dbReference>
<evidence type="ECO:0000256" key="4">
    <source>
        <dbReference type="PROSITE-ProRule" id="PRU00409"/>
    </source>
</evidence>
<dbReference type="Pfam" id="PF13535">
    <property type="entry name" value="ATP-grasp_4"/>
    <property type="match status" value="1"/>
</dbReference>
<dbReference type="InterPro" id="IPR052032">
    <property type="entry name" value="ATP-dep_AA_Ligase"/>
</dbReference>
<dbReference type="PROSITE" id="PS50975">
    <property type="entry name" value="ATP_GRASP"/>
    <property type="match status" value="1"/>
</dbReference>
<dbReference type="PANTHER" id="PTHR43585">
    <property type="entry name" value="FUMIPYRROLE BIOSYNTHESIS PROTEIN C"/>
    <property type="match status" value="1"/>
</dbReference>
<dbReference type="PANTHER" id="PTHR43585:SF2">
    <property type="entry name" value="ATP-GRASP ENZYME FSQD"/>
    <property type="match status" value="1"/>
</dbReference>
<keyword evidence="1" id="KW-0436">Ligase</keyword>
<dbReference type="InterPro" id="IPR011761">
    <property type="entry name" value="ATP-grasp"/>
</dbReference>
<keyword evidence="3 4" id="KW-0067">ATP-binding</keyword>
<dbReference type="RefSeq" id="WP_301243146.1">
    <property type="nucleotide sequence ID" value="NZ_JAROCC010000006.1"/>
</dbReference>
<keyword evidence="7" id="KW-1185">Reference proteome</keyword>
<feature type="domain" description="ATP-grasp" evidence="5">
    <location>
        <begin position="115"/>
        <end position="300"/>
    </location>
</feature>
<dbReference type="Gene3D" id="3.40.50.20">
    <property type="match status" value="1"/>
</dbReference>
<proteinExistence type="predicted"/>
<keyword evidence="2 4" id="KW-0547">Nucleotide-binding</keyword>
<evidence type="ECO:0000313" key="6">
    <source>
        <dbReference type="EMBL" id="MDN4607587.1"/>
    </source>
</evidence>
<dbReference type="InterPro" id="IPR040570">
    <property type="entry name" value="LAL_C2"/>
</dbReference>